<dbReference type="Proteomes" id="UP000509249">
    <property type="component" value="Chromosome"/>
</dbReference>
<proteinExistence type="predicted"/>
<evidence type="ECO:0000259" key="3">
    <source>
        <dbReference type="Pfam" id="PF02805"/>
    </source>
</evidence>
<feature type="domain" description="Ada DNA repair metal-binding" evidence="3">
    <location>
        <begin position="25"/>
        <end position="72"/>
    </location>
</feature>
<dbReference type="EMBL" id="AP022321">
    <property type="protein sequence ID" value="BBU34217.1"/>
    <property type="molecule type" value="Genomic_DNA"/>
</dbReference>
<keyword evidence="5" id="KW-1185">Reference proteome</keyword>
<dbReference type="SUPFAM" id="SSF57884">
    <property type="entry name" value="Ada DNA repair protein, N-terminal domain (N-Ada 10)"/>
    <property type="match status" value="1"/>
</dbReference>
<organism evidence="4 5">
    <name type="scientific">Veillonella nakazawae</name>
    <dbReference type="NCBI Taxonomy" id="2682456"/>
    <lineage>
        <taxon>Bacteria</taxon>
        <taxon>Bacillati</taxon>
        <taxon>Bacillota</taxon>
        <taxon>Negativicutes</taxon>
        <taxon>Veillonellales</taxon>
        <taxon>Veillonellaceae</taxon>
        <taxon>Veillonella</taxon>
    </lineage>
</organism>
<protein>
    <recommendedName>
        <fullName evidence="3">Ada DNA repair metal-binding domain-containing protein</fullName>
    </recommendedName>
</protein>
<feature type="transmembrane region" description="Helical" evidence="2">
    <location>
        <begin position="7"/>
        <end position="26"/>
    </location>
</feature>
<evidence type="ECO:0000313" key="5">
    <source>
        <dbReference type="Proteomes" id="UP000509249"/>
    </source>
</evidence>
<evidence type="ECO:0000256" key="1">
    <source>
        <dbReference type="ARBA" id="ARBA00023159"/>
    </source>
</evidence>
<accession>A0ABN5XN34</accession>
<keyword evidence="2" id="KW-1133">Transmembrane helix</keyword>
<evidence type="ECO:0000256" key="2">
    <source>
        <dbReference type="SAM" id="Phobius"/>
    </source>
</evidence>
<keyword evidence="2" id="KW-0812">Transmembrane</keyword>
<keyword evidence="2" id="KW-0472">Membrane</keyword>
<gene>
    <name evidence="4" type="ORF">VEIT17_06630</name>
</gene>
<dbReference type="InterPro" id="IPR004026">
    <property type="entry name" value="Ada_DNA_repair_Zn-bd"/>
</dbReference>
<sequence length="72" mass="8234">MKQTKRIIIMTLLTMITMISTVLGYTGNINTGKFHYDDCRHVSRMNESNKIYFDTRTEAINSGYVPCGTCHP</sequence>
<dbReference type="InterPro" id="IPR035451">
    <property type="entry name" value="Ada-like_dom_sf"/>
</dbReference>
<evidence type="ECO:0000313" key="4">
    <source>
        <dbReference type="EMBL" id="BBU34217.1"/>
    </source>
</evidence>
<dbReference type="RefSeq" id="WP_178884751.1">
    <property type="nucleotide sequence ID" value="NZ_AP022321.1"/>
</dbReference>
<name>A0ABN5XN34_9FIRM</name>
<dbReference type="Gene3D" id="3.40.10.10">
    <property type="entry name" value="DNA Methylphosphotriester Repair Domain"/>
    <property type="match status" value="1"/>
</dbReference>
<dbReference type="Pfam" id="PF02805">
    <property type="entry name" value="Ada_Zn_binding"/>
    <property type="match status" value="1"/>
</dbReference>
<reference evidence="4 5" key="1">
    <citation type="journal article" date="2020" name="Int. J. Syst. Evol. Microbiol.">
        <title>Veillonella nakazawae sp. nov., an anaerobic gram-negative coccus isolated from the oral cavity of Japanese children.</title>
        <authorList>
            <person name="Mashima I."/>
            <person name="Theodorea C.F."/>
            <person name="Djais A.A."/>
            <person name="Kunihiro T."/>
            <person name="Kawamura Y."/>
            <person name="Otomo M."/>
            <person name="Saitoh M."/>
            <person name="Tamai R."/>
            <person name="Kiyoura Y."/>
        </authorList>
    </citation>
    <scope>NUCLEOTIDE SEQUENCE [LARGE SCALE GENOMIC DNA]</scope>
    <source>
        <strain evidence="4 5">T1-7</strain>
    </source>
</reference>
<keyword evidence="1" id="KW-0010">Activator</keyword>